<keyword evidence="2" id="KW-1185">Reference proteome</keyword>
<protein>
    <submittedName>
        <fullName evidence="1">Uncharacterized protein</fullName>
    </submittedName>
</protein>
<gene>
    <name evidence="1" type="ORF">GC098_09910</name>
</gene>
<organism evidence="1 2">
    <name type="scientific">Paenibacillus phytorum</name>
    <dbReference type="NCBI Taxonomy" id="2654977"/>
    <lineage>
        <taxon>Bacteria</taxon>
        <taxon>Bacillati</taxon>
        <taxon>Bacillota</taxon>
        <taxon>Bacilli</taxon>
        <taxon>Bacillales</taxon>
        <taxon>Paenibacillaceae</taxon>
        <taxon>Paenibacillus</taxon>
    </lineage>
</organism>
<accession>A0ABX1XV69</accession>
<dbReference type="RefSeq" id="WP_171643053.1">
    <property type="nucleotide sequence ID" value="NZ_WHOA01000074.1"/>
</dbReference>
<sequence length="127" mass="14726">MAKNIDGGAFMKTYLFRSRGKNNEYYPDREDKYVFNSSAPSCDLLRQDIESGGVSYYLYLIKKGIIVEKGFISNYETKVEEGRVMYYAIYEHRTTLSPFLVIPRWPGPMAGIIQLDDSNRRIIESLM</sequence>
<proteinExistence type="predicted"/>
<comment type="caution">
    <text evidence="1">The sequence shown here is derived from an EMBL/GenBank/DDBJ whole genome shotgun (WGS) entry which is preliminary data.</text>
</comment>
<reference evidence="1 2" key="1">
    <citation type="submission" date="2019-10" db="EMBL/GenBank/DDBJ databases">
        <title>Description of Paenibacillus terrestris sp. nov.</title>
        <authorList>
            <person name="Carlier A."/>
            <person name="Qi S."/>
        </authorList>
    </citation>
    <scope>NUCLEOTIDE SEQUENCE [LARGE SCALE GENOMIC DNA]</scope>
    <source>
        <strain evidence="1 2">LMG 31458</strain>
    </source>
</reference>
<name>A0ABX1XV69_9BACL</name>
<evidence type="ECO:0000313" key="1">
    <source>
        <dbReference type="EMBL" id="NOU71735.1"/>
    </source>
</evidence>
<dbReference type="EMBL" id="WHOA01000074">
    <property type="protein sequence ID" value="NOU71735.1"/>
    <property type="molecule type" value="Genomic_DNA"/>
</dbReference>
<dbReference type="Proteomes" id="UP000616779">
    <property type="component" value="Unassembled WGS sequence"/>
</dbReference>
<evidence type="ECO:0000313" key="2">
    <source>
        <dbReference type="Proteomes" id="UP000616779"/>
    </source>
</evidence>